<dbReference type="GO" id="GO:0003677">
    <property type="term" value="F:DNA binding"/>
    <property type="evidence" value="ECO:0007669"/>
    <property type="project" value="UniProtKB-KW"/>
</dbReference>
<dbReference type="OrthoDB" id="9798835at2"/>
<accession>A0A1T4U687</accession>
<protein>
    <submittedName>
        <fullName evidence="5">Transcriptional regulator, ArsR family</fullName>
    </submittedName>
</protein>
<dbReference type="InterPro" id="IPR036388">
    <property type="entry name" value="WH-like_DNA-bd_sf"/>
</dbReference>
<keyword evidence="1" id="KW-0805">Transcription regulation</keyword>
<dbReference type="PANTHER" id="PTHR33154">
    <property type="entry name" value="TRANSCRIPTIONAL REGULATOR, ARSR FAMILY"/>
    <property type="match status" value="1"/>
</dbReference>
<dbReference type="CDD" id="cd00090">
    <property type="entry name" value="HTH_ARSR"/>
    <property type="match status" value="1"/>
</dbReference>
<proteinExistence type="predicted"/>
<keyword evidence="2" id="KW-0238">DNA-binding</keyword>
<evidence type="ECO:0000259" key="4">
    <source>
        <dbReference type="PROSITE" id="PS50987"/>
    </source>
</evidence>
<dbReference type="SUPFAM" id="SSF46785">
    <property type="entry name" value="Winged helix' DNA-binding domain"/>
    <property type="match status" value="1"/>
</dbReference>
<evidence type="ECO:0000313" key="5">
    <source>
        <dbReference type="EMBL" id="SKA48292.1"/>
    </source>
</evidence>
<dbReference type="STRING" id="634771.SAMN04488128_11110"/>
<feature type="domain" description="HTH arsR-type" evidence="4">
    <location>
        <begin position="15"/>
        <end position="108"/>
    </location>
</feature>
<dbReference type="InterPro" id="IPR011991">
    <property type="entry name" value="ArsR-like_HTH"/>
</dbReference>
<evidence type="ECO:0000256" key="2">
    <source>
        <dbReference type="ARBA" id="ARBA00023125"/>
    </source>
</evidence>
<keyword evidence="6" id="KW-1185">Reference proteome</keyword>
<gene>
    <name evidence="5" type="ORF">SAMN04488128_11110</name>
</gene>
<sequence length="108" mass="12660">MFLYFRLSLLRNQFIFRMDNKKFEKISRALSDASRITILQEIRKKQGCLYCAEITDMLDLTQPSVSHHLKQLVEADLLIPEKEGRNIKYILNQEVLADYIASLNLLRG</sequence>
<organism evidence="5 6">
    <name type="scientific">Chitinophaga eiseniae</name>
    <dbReference type="NCBI Taxonomy" id="634771"/>
    <lineage>
        <taxon>Bacteria</taxon>
        <taxon>Pseudomonadati</taxon>
        <taxon>Bacteroidota</taxon>
        <taxon>Chitinophagia</taxon>
        <taxon>Chitinophagales</taxon>
        <taxon>Chitinophagaceae</taxon>
        <taxon>Chitinophaga</taxon>
    </lineage>
</organism>
<evidence type="ECO:0000313" key="6">
    <source>
        <dbReference type="Proteomes" id="UP000190367"/>
    </source>
</evidence>
<dbReference type="SMART" id="SM00418">
    <property type="entry name" value="HTH_ARSR"/>
    <property type="match status" value="1"/>
</dbReference>
<dbReference type="NCBIfam" id="NF033788">
    <property type="entry name" value="HTH_metalloreg"/>
    <property type="match status" value="1"/>
</dbReference>
<name>A0A1T4U687_9BACT</name>
<dbReference type="PROSITE" id="PS50987">
    <property type="entry name" value="HTH_ARSR_2"/>
    <property type="match status" value="1"/>
</dbReference>
<dbReference type="Proteomes" id="UP000190367">
    <property type="component" value="Unassembled WGS sequence"/>
</dbReference>
<reference evidence="6" key="1">
    <citation type="submission" date="2017-02" db="EMBL/GenBank/DDBJ databases">
        <authorList>
            <person name="Varghese N."/>
            <person name="Submissions S."/>
        </authorList>
    </citation>
    <scope>NUCLEOTIDE SEQUENCE [LARGE SCALE GENOMIC DNA]</scope>
    <source>
        <strain evidence="6">DSM 22224</strain>
    </source>
</reference>
<dbReference type="PANTHER" id="PTHR33154:SF33">
    <property type="entry name" value="TRANSCRIPTIONAL REPRESSOR SDPR"/>
    <property type="match status" value="1"/>
</dbReference>
<dbReference type="PRINTS" id="PR00778">
    <property type="entry name" value="HTHARSR"/>
</dbReference>
<dbReference type="InterPro" id="IPR036390">
    <property type="entry name" value="WH_DNA-bd_sf"/>
</dbReference>
<dbReference type="EMBL" id="FUWZ01000011">
    <property type="protein sequence ID" value="SKA48292.1"/>
    <property type="molecule type" value="Genomic_DNA"/>
</dbReference>
<dbReference type="Gene3D" id="1.10.10.10">
    <property type="entry name" value="Winged helix-like DNA-binding domain superfamily/Winged helix DNA-binding domain"/>
    <property type="match status" value="1"/>
</dbReference>
<dbReference type="InterPro" id="IPR001845">
    <property type="entry name" value="HTH_ArsR_DNA-bd_dom"/>
</dbReference>
<evidence type="ECO:0000256" key="3">
    <source>
        <dbReference type="ARBA" id="ARBA00023163"/>
    </source>
</evidence>
<dbReference type="AlphaFoldDB" id="A0A1T4U687"/>
<dbReference type="Pfam" id="PF12840">
    <property type="entry name" value="HTH_20"/>
    <property type="match status" value="1"/>
</dbReference>
<dbReference type="InterPro" id="IPR051081">
    <property type="entry name" value="HTH_MetalResp_TranReg"/>
</dbReference>
<dbReference type="GO" id="GO:0003700">
    <property type="term" value="F:DNA-binding transcription factor activity"/>
    <property type="evidence" value="ECO:0007669"/>
    <property type="project" value="InterPro"/>
</dbReference>
<evidence type="ECO:0000256" key="1">
    <source>
        <dbReference type="ARBA" id="ARBA00023015"/>
    </source>
</evidence>
<keyword evidence="3" id="KW-0804">Transcription</keyword>